<keyword evidence="2" id="KW-1185">Reference proteome</keyword>
<sequence length="80" mass="8276">MSLPPPSPPLCVKAKMAPCLNPHASTSSTPRKVNDYEHVHFPATVTAGGSLMDTGSYCSADIVFSPLPPPPPPPPSPSPT</sequence>
<protein>
    <submittedName>
        <fullName evidence="1">Uncharacterized protein</fullName>
    </submittedName>
</protein>
<dbReference type="AlphaFoldDB" id="A0A9N7VYN3"/>
<evidence type="ECO:0000313" key="1">
    <source>
        <dbReference type="EMBL" id="CAB1456866.1"/>
    </source>
</evidence>
<name>A0A9N7VYN3_PLEPL</name>
<comment type="caution">
    <text evidence="1">The sequence shown here is derived from an EMBL/GenBank/DDBJ whole genome shotgun (WGS) entry which is preliminary data.</text>
</comment>
<evidence type="ECO:0000313" key="2">
    <source>
        <dbReference type="Proteomes" id="UP001153269"/>
    </source>
</evidence>
<feature type="non-terminal residue" evidence="1">
    <location>
        <position position="80"/>
    </location>
</feature>
<accession>A0A9N7VYN3</accession>
<dbReference type="EMBL" id="CADEAL010004315">
    <property type="protein sequence ID" value="CAB1456866.1"/>
    <property type="molecule type" value="Genomic_DNA"/>
</dbReference>
<gene>
    <name evidence="1" type="ORF">PLEPLA_LOCUS44661</name>
</gene>
<dbReference type="Proteomes" id="UP001153269">
    <property type="component" value="Unassembled WGS sequence"/>
</dbReference>
<organism evidence="1 2">
    <name type="scientific">Pleuronectes platessa</name>
    <name type="common">European plaice</name>
    <dbReference type="NCBI Taxonomy" id="8262"/>
    <lineage>
        <taxon>Eukaryota</taxon>
        <taxon>Metazoa</taxon>
        <taxon>Chordata</taxon>
        <taxon>Craniata</taxon>
        <taxon>Vertebrata</taxon>
        <taxon>Euteleostomi</taxon>
        <taxon>Actinopterygii</taxon>
        <taxon>Neopterygii</taxon>
        <taxon>Teleostei</taxon>
        <taxon>Neoteleostei</taxon>
        <taxon>Acanthomorphata</taxon>
        <taxon>Carangaria</taxon>
        <taxon>Pleuronectiformes</taxon>
        <taxon>Pleuronectoidei</taxon>
        <taxon>Pleuronectidae</taxon>
        <taxon>Pleuronectes</taxon>
    </lineage>
</organism>
<proteinExistence type="predicted"/>
<reference evidence="1" key="1">
    <citation type="submission" date="2020-03" db="EMBL/GenBank/DDBJ databases">
        <authorList>
            <person name="Weist P."/>
        </authorList>
    </citation>
    <scope>NUCLEOTIDE SEQUENCE</scope>
</reference>